<feature type="region of interest" description="Disordered" evidence="4">
    <location>
        <begin position="211"/>
        <end position="299"/>
    </location>
</feature>
<feature type="compositionally biased region" description="Basic and acidic residues" evidence="4">
    <location>
        <begin position="275"/>
        <end position="294"/>
    </location>
</feature>
<dbReference type="RefSeq" id="XP_050503500.1">
    <property type="nucleotide sequence ID" value="XM_050647543.1"/>
</dbReference>
<feature type="compositionally biased region" description="Low complexity" evidence="4">
    <location>
        <begin position="215"/>
        <end position="229"/>
    </location>
</feature>
<evidence type="ECO:0000256" key="1">
    <source>
        <dbReference type="ARBA" id="ARBA00004123"/>
    </source>
</evidence>
<name>A0ABM5JZY7_DIAVI</name>
<reference evidence="6" key="1">
    <citation type="submission" date="2025-05" db="UniProtKB">
        <authorList>
            <consortium name="EnsemblMetazoa"/>
        </authorList>
    </citation>
    <scope>IDENTIFICATION</scope>
</reference>
<organism evidence="6 7">
    <name type="scientific">Diabrotica virgifera virgifera</name>
    <name type="common">western corn rootworm</name>
    <dbReference type="NCBI Taxonomy" id="50390"/>
    <lineage>
        <taxon>Eukaryota</taxon>
        <taxon>Metazoa</taxon>
        <taxon>Ecdysozoa</taxon>
        <taxon>Arthropoda</taxon>
        <taxon>Hexapoda</taxon>
        <taxon>Insecta</taxon>
        <taxon>Pterygota</taxon>
        <taxon>Neoptera</taxon>
        <taxon>Endopterygota</taxon>
        <taxon>Coleoptera</taxon>
        <taxon>Polyphaga</taxon>
        <taxon>Cucujiformia</taxon>
        <taxon>Chrysomeloidea</taxon>
        <taxon>Chrysomelidae</taxon>
        <taxon>Galerucinae</taxon>
        <taxon>Diabroticina</taxon>
        <taxon>Diabroticites</taxon>
        <taxon>Diabrotica</taxon>
    </lineage>
</organism>
<dbReference type="PROSITE" id="PS51253">
    <property type="entry name" value="HTH_CENPB"/>
    <property type="match status" value="1"/>
</dbReference>
<protein>
    <recommendedName>
        <fullName evidence="5">HTH CENPB-type domain-containing protein</fullName>
    </recommendedName>
</protein>
<keyword evidence="3" id="KW-0539">Nucleus</keyword>
<dbReference type="GeneID" id="126882571"/>
<keyword evidence="2" id="KW-0238">DNA-binding</keyword>
<feature type="compositionally biased region" description="Polar residues" evidence="4">
    <location>
        <begin position="230"/>
        <end position="239"/>
    </location>
</feature>
<evidence type="ECO:0000259" key="5">
    <source>
        <dbReference type="PROSITE" id="PS51253"/>
    </source>
</evidence>
<evidence type="ECO:0000313" key="7">
    <source>
        <dbReference type="Proteomes" id="UP001652700"/>
    </source>
</evidence>
<evidence type="ECO:0000313" key="6">
    <source>
        <dbReference type="EnsemblMetazoa" id="XP_050503500.1"/>
    </source>
</evidence>
<evidence type="ECO:0000256" key="2">
    <source>
        <dbReference type="ARBA" id="ARBA00023125"/>
    </source>
</evidence>
<evidence type="ECO:0000256" key="4">
    <source>
        <dbReference type="SAM" id="MobiDB-lite"/>
    </source>
</evidence>
<dbReference type="SUPFAM" id="SSF46689">
    <property type="entry name" value="Homeodomain-like"/>
    <property type="match status" value="1"/>
</dbReference>
<keyword evidence="7" id="KW-1185">Reference proteome</keyword>
<feature type="domain" description="HTH CENPB-type" evidence="5">
    <location>
        <begin position="57"/>
        <end position="134"/>
    </location>
</feature>
<dbReference type="Pfam" id="PF05225">
    <property type="entry name" value="HTH_psq"/>
    <property type="match status" value="1"/>
</dbReference>
<dbReference type="Proteomes" id="UP001652700">
    <property type="component" value="Unplaced"/>
</dbReference>
<comment type="subcellular location">
    <subcellularLocation>
        <location evidence="1">Nucleus</location>
    </subcellularLocation>
</comment>
<accession>A0ABM5JZY7</accession>
<dbReference type="EnsemblMetazoa" id="XM_050647543.1">
    <property type="protein sequence ID" value="XP_050503500.1"/>
    <property type="gene ID" value="LOC126882571"/>
</dbReference>
<sequence>MGRIRSRGIRGQWSEEDLTQALQAVNAGMSVNRASTTYNLPRRTLRRYVEQGKTGKAAMGRKPILTQEQEAELSRRIIRLSEVGYPLTASVLRRCVYRYTKLNNIPNPFGEEKEKAGRYWLKGFMERNPQIRVRKAQNLNPARAQKLNKFIVKYFSTHPDERSISKMRFGGIFSAVWDKTMTMSNIKAGFRATGIYPLNREAIPEIAFAPSTASQNQDQEPQQQQQMSQETVPSNTSGLLENKENNVDRSISLEAGPSTSGVRSQKKNGTRARTCTHDDSSSDSDSHFSVHDESNNSYSDEEIVQDPALNENNSFTEMLPTPDMVLTKAKKPRKPALNSRAQVVTRNLFTKENKILKDISVSSTNIKKKIKNI</sequence>
<dbReference type="InterPro" id="IPR006600">
    <property type="entry name" value="HTH_CenpB_DNA-bd_dom"/>
</dbReference>
<dbReference type="InterPro" id="IPR007889">
    <property type="entry name" value="HTH_Psq"/>
</dbReference>
<proteinExistence type="predicted"/>
<evidence type="ECO:0000256" key="3">
    <source>
        <dbReference type="ARBA" id="ARBA00023242"/>
    </source>
</evidence>
<dbReference type="Gene3D" id="1.10.10.60">
    <property type="entry name" value="Homeodomain-like"/>
    <property type="match status" value="1"/>
</dbReference>
<dbReference type="InterPro" id="IPR009057">
    <property type="entry name" value="Homeodomain-like_sf"/>
</dbReference>